<name>A0A1X7AQW1_9GAMM</name>
<sequence>MANLTIVANIFARENQIDFVKEELLKLIAPTRAEEGCLQYDLHQDHQDPGHFLFYETWLTRDLWQAHMDNPQLHRFMEVTKDALENFTLHEMTKIE</sequence>
<accession>A0A1X7AQW1</accession>
<organism evidence="2 3">
    <name type="scientific">Parendozoicomonas haliclonae</name>
    <dbReference type="NCBI Taxonomy" id="1960125"/>
    <lineage>
        <taxon>Bacteria</taxon>
        <taxon>Pseudomonadati</taxon>
        <taxon>Pseudomonadota</taxon>
        <taxon>Gammaproteobacteria</taxon>
        <taxon>Oceanospirillales</taxon>
        <taxon>Endozoicomonadaceae</taxon>
        <taxon>Parendozoicomonas</taxon>
    </lineage>
</organism>
<dbReference type="Pfam" id="PF03992">
    <property type="entry name" value="ABM"/>
    <property type="match status" value="1"/>
</dbReference>
<gene>
    <name evidence="2" type="ORF">EHSB41UT_04442</name>
</gene>
<keyword evidence="2" id="KW-0560">Oxidoreductase</keyword>
<evidence type="ECO:0000313" key="3">
    <source>
        <dbReference type="Proteomes" id="UP000196573"/>
    </source>
</evidence>
<protein>
    <submittedName>
        <fullName evidence="2">Antibiotic biosynthesis monooxygenase</fullName>
    </submittedName>
</protein>
<dbReference type="PANTHER" id="PTHR33336:SF3">
    <property type="entry name" value="ABM DOMAIN-CONTAINING PROTEIN"/>
    <property type="match status" value="1"/>
</dbReference>
<dbReference type="GO" id="GO:0004497">
    <property type="term" value="F:monooxygenase activity"/>
    <property type="evidence" value="ECO:0007669"/>
    <property type="project" value="UniProtKB-KW"/>
</dbReference>
<dbReference type="AlphaFoldDB" id="A0A1X7AQW1"/>
<dbReference type="Proteomes" id="UP000196573">
    <property type="component" value="Unassembled WGS sequence"/>
</dbReference>
<dbReference type="Gene3D" id="3.30.70.100">
    <property type="match status" value="1"/>
</dbReference>
<dbReference type="PROSITE" id="PS51725">
    <property type="entry name" value="ABM"/>
    <property type="match status" value="1"/>
</dbReference>
<reference evidence="2 3" key="1">
    <citation type="submission" date="2017-03" db="EMBL/GenBank/DDBJ databases">
        <authorList>
            <person name="Afonso C.L."/>
            <person name="Miller P.J."/>
            <person name="Scott M.A."/>
            <person name="Spackman E."/>
            <person name="Goraichik I."/>
            <person name="Dimitrov K.M."/>
            <person name="Suarez D.L."/>
            <person name="Swayne D.E."/>
        </authorList>
    </citation>
    <scope>NUCLEOTIDE SEQUENCE [LARGE SCALE GENOMIC DNA]</scope>
    <source>
        <strain evidence="2">SB41UT1</strain>
    </source>
</reference>
<proteinExistence type="predicted"/>
<dbReference type="OrthoDB" id="9812192at2"/>
<dbReference type="InterPro" id="IPR011008">
    <property type="entry name" value="Dimeric_a/b-barrel"/>
</dbReference>
<evidence type="ECO:0000313" key="2">
    <source>
        <dbReference type="EMBL" id="SMA50625.1"/>
    </source>
</evidence>
<dbReference type="InterPro" id="IPR007138">
    <property type="entry name" value="ABM_dom"/>
</dbReference>
<keyword evidence="2" id="KW-0503">Monooxygenase</keyword>
<dbReference type="PANTHER" id="PTHR33336">
    <property type="entry name" value="QUINOL MONOOXYGENASE YGIN-RELATED"/>
    <property type="match status" value="1"/>
</dbReference>
<dbReference type="RefSeq" id="WP_087113065.1">
    <property type="nucleotide sequence ID" value="NZ_CBCSCN010000017.1"/>
</dbReference>
<dbReference type="InterPro" id="IPR050744">
    <property type="entry name" value="AI-2_Isomerase_LsrG"/>
</dbReference>
<keyword evidence="3" id="KW-1185">Reference proteome</keyword>
<feature type="domain" description="ABM" evidence="1">
    <location>
        <begin position="1"/>
        <end position="92"/>
    </location>
</feature>
<dbReference type="EMBL" id="FWPT01000014">
    <property type="protein sequence ID" value="SMA50625.1"/>
    <property type="molecule type" value="Genomic_DNA"/>
</dbReference>
<dbReference type="SUPFAM" id="SSF54909">
    <property type="entry name" value="Dimeric alpha+beta barrel"/>
    <property type="match status" value="1"/>
</dbReference>
<evidence type="ECO:0000259" key="1">
    <source>
        <dbReference type="PROSITE" id="PS51725"/>
    </source>
</evidence>